<dbReference type="AlphaFoldDB" id="A0A9Q8CM95"/>
<evidence type="ECO:0000313" key="1">
    <source>
        <dbReference type="EMBL" id="TDM04601.1"/>
    </source>
</evidence>
<accession>A0A9Q8CM95</accession>
<gene>
    <name evidence="1" type="ORF">ERX40_05360</name>
</gene>
<dbReference type="OrthoDB" id="2418182at2"/>
<dbReference type="EMBL" id="SCWD01000001">
    <property type="protein sequence ID" value="TDM04601.1"/>
    <property type="molecule type" value="Genomic_DNA"/>
</dbReference>
<dbReference type="RefSeq" id="WP_133417459.1">
    <property type="nucleotide sequence ID" value="NZ_SCWD01000001.1"/>
</dbReference>
<evidence type="ECO:0000313" key="2">
    <source>
        <dbReference type="Proteomes" id="UP000295280"/>
    </source>
</evidence>
<name>A0A9Q8CM95_9STAP</name>
<sequence>MPYFEFLIAVKKKDISAIDQIMADEIYSSVVESDGTRRNLDRPALLHVIENKVMETCNWDFDIVYKTNAQERILAFIEVSREIEESDRKEKVVWFMTFHRSGKSYKLVSFYTEELE</sequence>
<dbReference type="Proteomes" id="UP000295280">
    <property type="component" value="Unassembled WGS sequence"/>
</dbReference>
<organism evidence="1 2">
    <name type="scientific">Macrococcus carouselicus</name>
    <dbReference type="NCBI Taxonomy" id="69969"/>
    <lineage>
        <taxon>Bacteria</taxon>
        <taxon>Bacillati</taxon>
        <taxon>Bacillota</taxon>
        <taxon>Bacilli</taxon>
        <taxon>Bacillales</taxon>
        <taxon>Staphylococcaceae</taxon>
        <taxon>Macrococcus</taxon>
    </lineage>
</organism>
<reference evidence="1 2" key="1">
    <citation type="submission" date="2019-01" db="EMBL/GenBank/DDBJ databases">
        <title>Draft genome sequences of the type strains of six Macrococcus species.</title>
        <authorList>
            <person name="Mazhar S."/>
            <person name="Altermann E."/>
            <person name="Hill C."/>
            <person name="Mcauliffe O."/>
        </authorList>
    </citation>
    <scope>NUCLEOTIDE SEQUENCE [LARGE SCALE GENOMIC DNA]</scope>
    <source>
        <strain evidence="1 2">ATCC 51828</strain>
    </source>
</reference>
<proteinExistence type="predicted"/>
<protein>
    <submittedName>
        <fullName evidence="1">Uncharacterized protein</fullName>
    </submittedName>
</protein>
<keyword evidence="2" id="KW-1185">Reference proteome</keyword>
<comment type="caution">
    <text evidence="1">The sequence shown here is derived from an EMBL/GenBank/DDBJ whole genome shotgun (WGS) entry which is preliminary data.</text>
</comment>